<sequence>MLVGVVVAVLVGVVVRVVEGRVRIHAGRRSTS</sequence>
<proteinExistence type="predicted"/>
<name>A0A0A9GV13_ARUDO</name>
<reference evidence="1" key="2">
    <citation type="journal article" date="2015" name="Data Brief">
        <title>Shoot transcriptome of the giant reed, Arundo donax.</title>
        <authorList>
            <person name="Barrero R.A."/>
            <person name="Guerrero F.D."/>
            <person name="Moolhuijzen P."/>
            <person name="Goolsby J.A."/>
            <person name="Tidwell J."/>
            <person name="Bellgard S.E."/>
            <person name="Bellgard M.I."/>
        </authorList>
    </citation>
    <scope>NUCLEOTIDE SEQUENCE</scope>
    <source>
        <tissue evidence="1">Shoot tissue taken approximately 20 cm above the soil surface</tissue>
    </source>
</reference>
<evidence type="ECO:0000313" key="1">
    <source>
        <dbReference type="EMBL" id="JAE26401.1"/>
    </source>
</evidence>
<dbReference type="EMBL" id="GBRH01171495">
    <property type="protein sequence ID" value="JAE26401.1"/>
    <property type="molecule type" value="Transcribed_RNA"/>
</dbReference>
<reference evidence="1" key="1">
    <citation type="submission" date="2014-09" db="EMBL/GenBank/DDBJ databases">
        <authorList>
            <person name="Magalhaes I.L.F."/>
            <person name="Oliveira U."/>
            <person name="Santos F.R."/>
            <person name="Vidigal T.H.D.A."/>
            <person name="Brescovit A.D."/>
            <person name="Santos A.J."/>
        </authorList>
    </citation>
    <scope>NUCLEOTIDE SEQUENCE</scope>
    <source>
        <tissue evidence="1">Shoot tissue taken approximately 20 cm above the soil surface</tissue>
    </source>
</reference>
<organism evidence="1">
    <name type="scientific">Arundo donax</name>
    <name type="common">Giant reed</name>
    <name type="synonym">Donax arundinaceus</name>
    <dbReference type="NCBI Taxonomy" id="35708"/>
    <lineage>
        <taxon>Eukaryota</taxon>
        <taxon>Viridiplantae</taxon>
        <taxon>Streptophyta</taxon>
        <taxon>Embryophyta</taxon>
        <taxon>Tracheophyta</taxon>
        <taxon>Spermatophyta</taxon>
        <taxon>Magnoliopsida</taxon>
        <taxon>Liliopsida</taxon>
        <taxon>Poales</taxon>
        <taxon>Poaceae</taxon>
        <taxon>PACMAD clade</taxon>
        <taxon>Arundinoideae</taxon>
        <taxon>Arundineae</taxon>
        <taxon>Arundo</taxon>
    </lineage>
</organism>
<accession>A0A0A9GV13</accession>
<dbReference type="AlphaFoldDB" id="A0A0A9GV13"/>
<protein>
    <submittedName>
        <fullName evidence="1">Uncharacterized protein</fullName>
    </submittedName>
</protein>